<feature type="transmembrane region" description="Helical" evidence="6">
    <location>
        <begin position="33"/>
        <end position="56"/>
    </location>
</feature>
<dbReference type="InterPro" id="IPR026264">
    <property type="entry name" value="VirB8/PtlE"/>
</dbReference>
<reference evidence="8 9" key="1">
    <citation type="submission" date="2020-08" db="EMBL/GenBank/DDBJ databases">
        <title>Genomic Encyclopedia of Type Strains, Phase IV (KMG-IV): sequencing the most valuable type-strain genomes for metagenomic binning, comparative biology and taxonomic classification.</title>
        <authorList>
            <person name="Goeker M."/>
        </authorList>
    </citation>
    <scope>NUCLEOTIDE SEQUENCE [LARGE SCALE GENOMIC DNA]</scope>
    <source>
        <strain evidence="8 9">DSM 27203</strain>
    </source>
</reference>
<organism evidence="8 9">
    <name type="scientific">Stakelama sediminis</name>
    <dbReference type="NCBI Taxonomy" id="463200"/>
    <lineage>
        <taxon>Bacteria</taxon>
        <taxon>Pseudomonadati</taxon>
        <taxon>Pseudomonadota</taxon>
        <taxon>Alphaproteobacteria</taxon>
        <taxon>Sphingomonadales</taxon>
        <taxon>Sphingomonadaceae</taxon>
        <taxon>Stakelama</taxon>
    </lineage>
</organism>
<keyword evidence="4 6" id="KW-0472">Membrane</keyword>
<evidence type="ECO:0000313" key="8">
    <source>
        <dbReference type="EMBL" id="MBB5720228.1"/>
    </source>
</evidence>
<evidence type="ECO:0000313" key="9">
    <source>
        <dbReference type="Proteomes" id="UP000554342"/>
    </source>
</evidence>
<feature type="region of interest" description="Disordered" evidence="5">
    <location>
        <begin position="222"/>
        <end position="249"/>
    </location>
</feature>
<dbReference type="GO" id="GO:0016020">
    <property type="term" value="C:membrane"/>
    <property type="evidence" value="ECO:0007669"/>
    <property type="project" value="UniProtKB-SubCell"/>
</dbReference>
<dbReference type="Gene3D" id="3.10.450.230">
    <property type="entry name" value="VirB8 protein"/>
    <property type="match status" value="1"/>
</dbReference>
<dbReference type="Proteomes" id="UP000554342">
    <property type="component" value="Unassembled WGS sequence"/>
</dbReference>
<dbReference type="InterPro" id="IPR007430">
    <property type="entry name" value="VirB8"/>
</dbReference>
<evidence type="ECO:0000256" key="4">
    <source>
        <dbReference type="ARBA" id="ARBA00023136"/>
    </source>
</evidence>
<keyword evidence="9" id="KW-1185">Reference proteome</keyword>
<protein>
    <submittedName>
        <fullName evidence="8">Type IV secretion system protein VirB8</fullName>
    </submittedName>
</protein>
<keyword evidence="2 6" id="KW-0812">Transmembrane</keyword>
<evidence type="ECO:0000256" key="5">
    <source>
        <dbReference type="SAM" id="MobiDB-lite"/>
    </source>
</evidence>
<name>A0A840Z2J7_9SPHN</name>
<evidence type="ECO:0000259" key="7">
    <source>
        <dbReference type="Pfam" id="PF04335"/>
    </source>
</evidence>
<comment type="subcellular location">
    <subcellularLocation>
        <location evidence="1">Membrane</location>
        <topology evidence="1">Single-pass membrane protein</topology>
    </subcellularLocation>
</comment>
<dbReference type="InterPro" id="IPR032710">
    <property type="entry name" value="NTF2-like_dom_sf"/>
</dbReference>
<dbReference type="CDD" id="cd16424">
    <property type="entry name" value="VirB8"/>
    <property type="match status" value="1"/>
</dbReference>
<sequence length="249" mass="27438">MKNESKQALDAYYAEADSWAKDRQDALRSSRRIAWIVAGAAAAIALFEALALVFLMPLKTAVPYTLMVDRQTGYVQELRPLDPQLVSSRSALTQSFLVQYVIAREGYNADALQSDYRKVALWSAGRARQRYIASMQASNPASPLARYPRSSVVGVQVTSVTPMGNNVAMVRFQTRRHDAGGHIGAPRTWVAVIRYTFSNKPLSVEDRYFNPLGFEVTRYNRSAETLPRPDPQGAAPEAGPADTNAAAPQ</sequence>
<dbReference type="SUPFAM" id="SSF54427">
    <property type="entry name" value="NTF2-like"/>
    <property type="match status" value="1"/>
</dbReference>
<proteinExistence type="predicted"/>
<dbReference type="EMBL" id="JACIJI010000010">
    <property type="protein sequence ID" value="MBB5720228.1"/>
    <property type="molecule type" value="Genomic_DNA"/>
</dbReference>
<accession>A0A840Z2J7</accession>
<feature type="domain" description="Bacterial virulence protein VirB8" evidence="7">
    <location>
        <begin position="16"/>
        <end position="224"/>
    </location>
</feature>
<gene>
    <name evidence="8" type="ORF">FHR23_003191</name>
</gene>
<comment type="caution">
    <text evidence="8">The sequence shown here is derived from an EMBL/GenBank/DDBJ whole genome shotgun (WGS) entry which is preliminary data.</text>
</comment>
<dbReference type="PIRSF" id="PIRSF003299">
    <property type="entry name" value="VirB8_PtlE"/>
    <property type="match status" value="1"/>
</dbReference>
<evidence type="ECO:0000256" key="6">
    <source>
        <dbReference type="SAM" id="Phobius"/>
    </source>
</evidence>
<dbReference type="GO" id="GO:0030255">
    <property type="term" value="P:protein secretion by the type IV secretion system"/>
    <property type="evidence" value="ECO:0007669"/>
    <property type="project" value="InterPro"/>
</dbReference>
<evidence type="ECO:0000256" key="2">
    <source>
        <dbReference type="ARBA" id="ARBA00022692"/>
    </source>
</evidence>
<dbReference type="AlphaFoldDB" id="A0A840Z2J7"/>
<evidence type="ECO:0000256" key="3">
    <source>
        <dbReference type="ARBA" id="ARBA00022989"/>
    </source>
</evidence>
<dbReference type="Pfam" id="PF04335">
    <property type="entry name" value="VirB8"/>
    <property type="match status" value="1"/>
</dbReference>
<keyword evidence="3 6" id="KW-1133">Transmembrane helix</keyword>
<dbReference type="RefSeq" id="WP_184005879.1">
    <property type="nucleotide sequence ID" value="NZ_BAABIF010000027.1"/>
</dbReference>
<evidence type="ECO:0000256" key="1">
    <source>
        <dbReference type="ARBA" id="ARBA00004167"/>
    </source>
</evidence>